<evidence type="ECO:0000313" key="11">
    <source>
        <dbReference type="Proteomes" id="UP001498398"/>
    </source>
</evidence>
<keyword evidence="6" id="KW-0408">Iron</keyword>
<dbReference type="InterPro" id="IPR000028">
    <property type="entry name" value="Chloroperoxidase"/>
</dbReference>
<evidence type="ECO:0000256" key="8">
    <source>
        <dbReference type="SAM" id="SignalP"/>
    </source>
</evidence>
<dbReference type="Pfam" id="PF01328">
    <property type="entry name" value="Peroxidase_2"/>
    <property type="match status" value="1"/>
</dbReference>
<protein>
    <recommendedName>
        <fullName evidence="9">Heme haloperoxidase family profile domain-containing protein</fullName>
    </recommendedName>
</protein>
<sequence>MLVAAQRDQKISMTFKSLLFSLGTTLLLAHSIKGDDDHAWIAPGPNDLRGPCPGLNTLANHGFLPRDGRGLNVTVILDAGFNGYHMQPDILALAAKVSLLATNDPTSFTLDDIKLHGNIEHDASLSRGDFALGDNVHFNETIFSTLAESNPGADVYNTTSAGHVQQKRLADSEATNPNLTNTDKEFFVRSVESAFYLSVMGNPLIGVAPKNFVQIFFREERLPIAEGWQRSETPINASTLGPLIRDIATQSNWTAGEGCHWVRLGPNDPIVRF</sequence>
<reference evidence="10 11" key="1">
    <citation type="submission" date="2024-01" db="EMBL/GenBank/DDBJ databases">
        <title>A draft genome for the cacao thread blight pathogen Marasmiellus scandens.</title>
        <authorList>
            <person name="Baruah I.K."/>
            <person name="Leung J."/>
            <person name="Bukari Y."/>
            <person name="Amoako-Attah I."/>
            <person name="Meinhardt L.W."/>
            <person name="Bailey B.A."/>
            <person name="Cohen S.P."/>
        </authorList>
    </citation>
    <scope>NUCLEOTIDE SEQUENCE [LARGE SCALE GENOMIC DNA]</scope>
    <source>
        <strain evidence="10 11">GH-19</strain>
    </source>
</reference>
<dbReference type="PANTHER" id="PTHR33577">
    <property type="entry name" value="STERIGMATOCYSTIN BIOSYNTHESIS PEROXIDASE STCC-RELATED"/>
    <property type="match status" value="1"/>
</dbReference>
<comment type="caution">
    <text evidence="10">The sequence shown here is derived from an EMBL/GenBank/DDBJ whole genome shotgun (WGS) entry which is preliminary data.</text>
</comment>
<evidence type="ECO:0000256" key="5">
    <source>
        <dbReference type="ARBA" id="ARBA00023002"/>
    </source>
</evidence>
<keyword evidence="5" id="KW-0560">Oxidoreductase</keyword>
<comment type="similarity">
    <text evidence="7">Belongs to the chloroperoxidase family.</text>
</comment>
<evidence type="ECO:0000256" key="7">
    <source>
        <dbReference type="ARBA" id="ARBA00025795"/>
    </source>
</evidence>
<keyword evidence="11" id="KW-1185">Reference proteome</keyword>
<feature type="signal peptide" evidence="8">
    <location>
        <begin position="1"/>
        <end position="34"/>
    </location>
</feature>
<dbReference type="SUPFAM" id="SSF47571">
    <property type="entry name" value="Cloroperoxidase"/>
    <property type="match status" value="1"/>
</dbReference>
<keyword evidence="2" id="KW-0575">Peroxidase</keyword>
<evidence type="ECO:0000256" key="4">
    <source>
        <dbReference type="ARBA" id="ARBA00022723"/>
    </source>
</evidence>
<name>A0ABR1K3F1_9AGAR</name>
<dbReference type="PANTHER" id="PTHR33577:SF9">
    <property type="entry name" value="PEROXIDASE STCC"/>
    <property type="match status" value="1"/>
</dbReference>
<comment type="cofactor">
    <cofactor evidence="1">
        <name>heme b</name>
        <dbReference type="ChEBI" id="CHEBI:60344"/>
    </cofactor>
</comment>
<accession>A0ABR1K3F1</accession>
<evidence type="ECO:0000313" key="10">
    <source>
        <dbReference type="EMBL" id="KAK7472093.1"/>
    </source>
</evidence>
<keyword evidence="8" id="KW-0732">Signal</keyword>
<evidence type="ECO:0000256" key="6">
    <source>
        <dbReference type="ARBA" id="ARBA00023004"/>
    </source>
</evidence>
<dbReference type="Gene3D" id="1.10.489.10">
    <property type="entry name" value="Chloroperoxidase-like"/>
    <property type="match status" value="1"/>
</dbReference>
<evidence type="ECO:0000256" key="2">
    <source>
        <dbReference type="ARBA" id="ARBA00022559"/>
    </source>
</evidence>
<gene>
    <name evidence="10" type="ORF">VKT23_000212</name>
</gene>
<evidence type="ECO:0000256" key="3">
    <source>
        <dbReference type="ARBA" id="ARBA00022617"/>
    </source>
</evidence>
<dbReference type="EMBL" id="JBANRG010000001">
    <property type="protein sequence ID" value="KAK7472093.1"/>
    <property type="molecule type" value="Genomic_DNA"/>
</dbReference>
<dbReference type="Proteomes" id="UP001498398">
    <property type="component" value="Unassembled WGS sequence"/>
</dbReference>
<feature type="domain" description="Heme haloperoxidase family profile" evidence="9">
    <location>
        <begin position="36"/>
        <end position="249"/>
    </location>
</feature>
<organism evidence="10 11">
    <name type="scientific">Marasmiellus scandens</name>
    <dbReference type="NCBI Taxonomy" id="2682957"/>
    <lineage>
        <taxon>Eukaryota</taxon>
        <taxon>Fungi</taxon>
        <taxon>Dikarya</taxon>
        <taxon>Basidiomycota</taxon>
        <taxon>Agaricomycotina</taxon>
        <taxon>Agaricomycetes</taxon>
        <taxon>Agaricomycetidae</taxon>
        <taxon>Agaricales</taxon>
        <taxon>Marasmiineae</taxon>
        <taxon>Omphalotaceae</taxon>
        <taxon>Marasmiellus</taxon>
    </lineage>
</organism>
<keyword evidence="4" id="KW-0479">Metal-binding</keyword>
<proteinExistence type="inferred from homology"/>
<keyword evidence="3" id="KW-0349">Heme</keyword>
<feature type="chain" id="PRO_5045397775" description="Heme haloperoxidase family profile domain-containing protein" evidence="8">
    <location>
        <begin position="35"/>
        <end position="273"/>
    </location>
</feature>
<evidence type="ECO:0000259" key="9">
    <source>
        <dbReference type="PROSITE" id="PS51405"/>
    </source>
</evidence>
<evidence type="ECO:0000256" key="1">
    <source>
        <dbReference type="ARBA" id="ARBA00001970"/>
    </source>
</evidence>
<dbReference type="PROSITE" id="PS51405">
    <property type="entry name" value="HEME_HALOPEROXIDASE"/>
    <property type="match status" value="1"/>
</dbReference>
<dbReference type="InterPro" id="IPR036851">
    <property type="entry name" value="Chloroperoxidase-like_sf"/>
</dbReference>